<sequence>MNAHQRRTRLRKLLAEAKRLGMTLQPYQRGWLLADAIRAWKRRG</sequence>
<proteinExistence type="predicted"/>
<evidence type="ECO:0000313" key="1">
    <source>
        <dbReference type="EMBL" id="AGG89918.1"/>
    </source>
</evidence>
<protein>
    <submittedName>
        <fullName evidence="1">Uncharacterized protein</fullName>
    </submittedName>
</protein>
<dbReference type="AlphaFoldDB" id="M4NJQ7"/>
<accession>M4NJQ7</accession>
<evidence type="ECO:0000313" key="2">
    <source>
        <dbReference type="Proteomes" id="UP000011859"/>
    </source>
</evidence>
<dbReference type="KEGG" id="rhd:R2APBS1_2841"/>
<organism evidence="1 2">
    <name type="scientific">Rhodanobacter denitrificans</name>
    <dbReference type="NCBI Taxonomy" id="666685"/>
    <lineage>
        <taxon>Bacteria</taxon>
        <taxon>Pseudomonadati</taxon>
        <taxon>Pseudomonadota</taxon>
        <taxon>Gammaproteobacteria</taxon>
        <taxon>Lysobacterales</taxon>
        <taxon>Rhodanobacteraceae</taxon>
        <taxon>Rhodanobacter</taxon>
    </lineage>
</organism>
<gene>
    <name evidence="1" type="ORF">R2APBS1_2841</name>
</gene>
<dbReference type="HOGENOM" id="CLU_3221273_0_0_6"/>
<dbReference type="Proteomes" id="UP000011859">
    <property type="component" value="Chromosome"/>
</dbReference>
<dbReference type="EMBL" id="CP003470">
    <property type="protein sequence ID" value="AGG89918.1"/>
    <property type="molecule type" value="Genomic_DNA"/>
</dbReference>
<keyword evidence="2" id="KW-1185">Reference proteome</keyword>
<reference evidence="1 2" key="1">
    <citation type="submission" date="2012-04" db="EMBL/GenBank/DDBJ databases">
        <title>Complete genome of Rhodanobacter sp. 2APBS1.</title>
        <authorList>
            <consortium name="US DOE Joint Genome Institute"/>
            <person name="Huntemann M."/>
            <person name="Wei C.-L."/>
            <person name="Han J."/>
            <person name="Detter J.C."/>
            <person name="Han C."/>
            <person name="Tapia R."/>
            <person name="Munk A.C.C."/>
            <person name="Chen A."/>
            <person name="Krypides N."/>
            <person name="Mavromatis K."/>
            <person name="Markowitz V."/>
            <person name="Szeto E."/>
            <person name="Ivanova N."/>
            <person name="Mikhailova N."/>
            <person name="Ovchinnikova G."/>
            <person name="Pagani I."/>
            <person name="Pati A."/>
            <person name="Goodwin L."/>
            <person name="Peters L."/>
            <person name="Pitluck S."/>
            <person name="Woyke T."/>
            <person name="Prakash O."/>
            <person name="Elkins J."/>
            <person name="Brown S."/>
            <person name="Palumbo A."/>
            <person name="Hemme C."/>
            <person name="Zhou J."/>
            <person name="Watson D."/>
            <person name="Jardine P."/>
            <person name="Kostka J."/>
            <person name="Green S."/>
        </authorList>
    </citation>
    <scope>NUCLEOTIDE SEQUENCE [LARGE SCALE GENOMIC DNA]</scope>
    <source>
        <strain evidence="1 2">2APBS1</strain>
    </source>
</reference>
<name>M4NJQ7_9GAMM</name>